<organism evidence="1 2">
    <name type="scientific">Leucogyrophana mollusca</name>
    <dbReference type="NCBI Taxonomy" id="85980"/>
    <lineage>
        <taxon>Eukaryota</taxon>
        <taxon>Fungi</taxon>
        <taxon>Dikarya</taxon>
        <taxon>Basidiomycota</taxon>
        <taxon>Agaricomycotina</taxon>
        <taxon>Agaricomycetes</taxon>
        <taxon>Agaricomycetidae</taxon>
        <taxon>Boletales</taxon>
        <taxon>Boletales incertae sedis</taxon>
        <taxon>Leucogyrophana</taxon>
    </lineage>
</organism>
<sequence length="582" mass="64842">MAGEILEEEDIGLAYYSRSGSFTGSDTESLASRLPSRQPSQAQLQIPSSIGSSSQRDSSSAFKSPSLSNVFDHQLSTKHPATPRAVSRSKTLPHLTQCSRIADADSGHFNFEPEKLLRMRKWILAFVIVNFDLDVGPVVQGLHPPLWLSQEEKENIAFSSFPDSLQFEQGSEIHSFRIRDLELSPGASALDQAEERPRSDHGYMYGFSHFSQRKDASSKRGYQQSSIVILTHLPYPALFTSLASKLGPLFHRHGVPMLETACHNVASWCSPLEGSTIELGFLGSVLHVELPRTLDDQQLTETVSFGEKFDPSCHLLASSTPFDPPPVLLFETSLSHIWSIWECLVLGEPLLVYGPSPAMTSQAIWFLRDLLRPIPLAIDFRPYFTIHDKDHALLVNKLPPKGGLIIGVTNPFFEKSCGHWPHVLSLGGKEHSRRVATAAGPHPGWRTKTHKRYISKDRPLLKRIEMACSGNERDGLQGSLDLRSHFCSRTNALLAPLNRYLNTLIPSPVECTTLSSGPRRLRSFSSVNFLSSLKANGSPLPFRSTSKQKEFYERWLKTPAFGLWLAEQEAVVHKMLEEKGAV</sequence>
<evidence type="ECO:0000313" key="2">
    <source>
        <dbReference type="Proteomes" id="UP000790709"/>
    </source>
</evidence>
<gene>
    <name evidence="1" type="ORF">BV22DRAFT_1103262</name>
</gene>
<reference evidence="1" key="1">
    <citation type="journal article" date="2021" name="New Phytol.">
        <title>Evolutionary innovations through gain and loss of genes in the ectomycorrhizal Boletales.</title>
        <authorList>
            <person name="Wu G."/>
            <person name="Miyauchi S."/>
            <person name="Morin E."/>
            <person name="Kuo A."/>
            <person name="Drula E."/>
            <person name="Varga T."/>
            <person name="Kohler A."/>
            <person name="Feng B."/>
            <person name="Cao Y."/>
            <person name="Lipzen A."/>
            <person name="Daum C."/>
            <person name="Hundley H."/>
            <person name="Pangilinan J."/>
            <person name="Johnson J."/>
            <person name="Barry K."/>
            <person name="LaButti K."/>
            <person name="Ng V."/>
            <person name="Ahrendt S."/>
            <person name="Min B."/>
            <person name="Choi I.G."/>
            <person name="Park H."/>
            <person name="Plett J.M."/>
            <person name="Magnuson J."/>
            <person name="Spatafora J.W."/>
            <person name="Nagy L.G."/>
            <person name="Henrissat B."/>
            <person name="Grigoriev I.V."/>
            <person name="Yang Z.L."/>
            <person name="Xu J."/>
            <person name="Martin F.M."/>
        </authorList>
    </citation>
    <scope>NUCLEOTIDE SEQUENCE</scope>
    <source>
        <strain evidence="1">KUC20120723A-06</strain>
    </source>
</reference>
<accession>A0ACB8BT96</accession>
<comment type="caution">
    <text evidence="1">The sequence shown here is derived from an EMBL/GenBank/DDBJ whole genome shotgun (WGS) entry which is preliminary data.</text>
</comment>
<protein>
    <submittedName>
        <fullName evidence="1">DUF1630-domain-containing protein</fullName>
    </submittedName>
</protein>
<dbReference type="Proteomes" id="UP000790709">
    <property type="component" value="Unassembled WGS sequence"/>
</dbReference>
<keyword evidence="2" id="KW-1185">Reference proteome</keyword>
<name>A0ACB8BT96_9AGAM</name>
<evidence type="ECO:0000313" key="1">
    <source>
        <dbReference type="EMBL" id="KAH7928067.1"/>
    </source>
</evidence>
<dbReference type="EMBL" id="MU266357">
    <property type="protein sequence ID" value="KAH7928067.1"/>
    <property type="molecule type" value="Genomic_DNA"/>
</dbReference>
<proteinExistence type="predicted"/>